<reference evidence="2" key="1">
    <citation type="submission" date="2020-03" db="EMBL/GenBank/DDBJ databases">
        <title>A high-quality chromosome-level genome assembly of a woody plant with both climbing and erect habits, Rhamnella rubrinervis.</title>
        <authorList>
            <person name="Lu Z."/>
            <person name="Yang Y."/>
            <person name="Zhu X."/>
            <person name="Sun Y."/>
        </authorList>
    </citation>
    <scope>NUCLEOTIDE SEQUENCE</scope>
    <source>
        <strain evidence="2">BYM</strain>
        <tissue evidence="2">Leaf</tissue>
    </source>
</reference>
<comment type="caution">
    <text evidence="2">The sequence shown here is derived from an EMBL/GenBank/DDBJ whole genome shotgun (WGS) entry which is preliminary data.</text>
</comment>
<sequence length="110" mass="12939">MARRLLLKDVEIDGWSTWLQDEKKQFYVKEFLSKSMVVIPVPNDHIIYKDIKEYEHYEPQEENGEESMEAPMSEENEDDLVEELPSEDNKGSLTTISRPPCYGYLSECNF</sequence>
<evidence type="ECO:0000256" key="1">
    <source>
        <dbReference type="SAM" id="MobiDB-lite"/>
    </source>
</evidence>
<feature type="compositionally biased region" description="Acidic residues" evidence="1">
    <location>
        <begin position="60"/>
        <end position="86"/>
    </location>
</feature>
<dbReference type="Proteomes" id="UP000796880">
    <property type="component" value="Unassembled WGS sequence"/>
</dbReference>
<accession>A0A8K0HQI5</accession>
<name>A0A8K0HQI5_9ROSA</name>
<evidence type="ECO:0000313" key="3">
    <source>
        <dbReference type="Proteomes" id="UP000796880"/>
    </source>
</evidence>
<proteinExistence type="predicted"/>
<keyword evidence="3" id="KW-1185">Reference proteome</keyword>
<evidence type="ECO:0000313" key="2">
    <source>
        <dbReference type="EMBL" id="KAF3455865.1"/>
    </source>
</evidence>
<dbReference type="EMBL" id="VOIH02000001">
    <property type="protein sequence ID" value="KAF3455865.1"/>
    <property type="molecule type" value="Genomic_DNA"/>
</dbReference>
<organism evidence="2 3">
    <name type="scientific">Rhamnella rubrinervis</name>
    <dbReference type="NCBI Taxonomy" id="2594499"/>
    <lineage>
        <taxon>Eukaryota</taxon>
        <taxon>Viridiplantae</taxon>
        <taxon>Streptophyta</taxon>
        <taxon>Embryophyta</taxon>
        <taxon>Tracheophyta</taxon>
        <taxon>Spermatophyta</taxon>
        <taxon>Magnoliopsida</taxon>
        <taxon>eudicotyledons</taxon>
        <taxon>Gunneridae</taxon>
        <taxon>Pentapetalae</taxon>
        <taxon>rosids</taxon>
        <taxon>fabids</taxon>
        <taxon>Rosales</taxon>
        <taxon>Rhamnaceae</taxon>
        <taxon>rhamnoid group</taxon>
        <taxon>Rhamneae</taxon>
        <taxon>Rhamnella</taxon>
    </lineage>
</organism>
<gene>
    <name evidence="2" type="ORF">FNV43_RR00507</name>
</gene>
<protein>
    <submittedName>
        <fullName evidence="2">Uncharacterized protein</fullName>
    </submittedName>
</protein>
<dbReference type="AlphaFoldDB" id="A0A8K0HQI5"/>
<feature type="region of interest" description="Disordered" evidence="1">
    <location>
        <begin position="57"/>
        <end position="94"/>
    </location>
</feature>